<dbReference type="Gene3D" id="2.30.39.10">
    <property type="entry name" value="Alpha-1-antitrypsin, domain 1"/>
    <property type="match status" value="1"/>
</dbReference>
<comment type="caution">
    <text evidence="2">The sequence shown here is derived from an EMBL/GenBank/DDBJ whole genome shotgun (WGS) entry which is preliminary data.</text>
</comment>
<dbReference type="InterPro" id="IPR000215">
    <property type="entry name" value="Serpin_fam"/>
</dbReference>
<dbReference type="AlphaFoldDB" id="X0UGJ8"/>
<proteinExistence type="predicted"/>
<dbReference type="SUPFAM" id="SSF56574">
    <property type="entry name" value="Serpins"/>
    <property type="match status" value="1"/>
</dbReference>
<feature type="non-terminal residue" evidence="2">
    <location>
        <position position="264"/>
    </location>
</feature>
<feature type="non-terminal residue" evidence="2">
    <location>
        <position position="1"/>
    </location>
</feature>
<dbReference type="Gene3D" id="3.30.497.10">
    <property type="entry name" value="Antithrombin, subunit I, domain 2"/>
    <property type="match status" value="1"/>
</dbReference>
<dbReference type="Pfam" id="PF00079">
    <property type="entry name" value="Serpin"/>
    <property type="match status" value="1"/>
</dbReference>
<dbReference type="PANTHER" id="PTHR11461:SF211">
    <property type="entry name" value="GH10112P-RELATED"/>
    <property type="match status" value="1"/>
</dbReference>
<sequence length="264" mass="29068">DIDLNSRGEGAKGKDGGAFRLSIVNAVWGQKGLEFFPDFLDVLAENYGTGLGILDFASEPEPSRITINDWVSKQTKGRIKDLIPPGSIDSKTGMILTNAIYFNAAWKYKFGENPTSDDTFDLLDGTKITARMMQETEKYGYALGDDYQVIEIPYDGDELSMVILLPDAGQYENFESSMDYGTAENITSNILKRLVRLEMPRFNFESEFNLNSVLSAMGMPIAFSPLAADFSGMTRDEHLYIADVIHKGFVAVNKSGTEAAASTA</sequence>
<dbReference type="PANTHER" id="PTHR11461">
    <property type="entry name" value="SERINE PROTEASE INHIBITOR, SERPIN"/>
    <property type="match status" value="1"/>
</dbReference>
<dbReference type="EMBL" id="BARS01028118">
    <property type="protein sequence ID" value="GAG04720.1"/>
    <property type="molecule type" value="Genomic_DNA"/>
</dbReference>
<organism evidence="2">
    <name type="scientific">marine sediment metagenome</name>
    <dbReference type="NCBI Taxonomy" id="412755"/>
    <lineage>
        <taxon>unclassified sequences</taxon>
        <taxon>metagenomes</taxon>
        <taxon>ecological metagenomes</taxon>
    </lineage>
</organism>
<evidence type="ECO:0000313" key="2">
    <source>
        <dbReference type="EMBL" id="GAG04720.1"/>
    </source>
</evidence>
<dbReference type="CDD" id="cd19590">
    <property type="entry name" value="serpin_thermopin-like"/>
    <property type="match status" value="1"/>
</dbReference>
<dbReference type="InterPro" id="IPR023796">
    <property type="entry name" value="Serpin_dom"/>
</dbReference>
<reference evidence="2" key="1">
    <citation type="journal article" date="2014" name="Front. Microbiol.">
        <title>High frequency of phylogenetically diverse reductive dehalogenase-homologous genes in deep subseafloor sedimentary metagenomes.</title>
        <authorList>
            <person name="Kawai M."/>
            <person name="Futagami T."/>
            <person name="Toyoda A."/>
            <person name="Takaki Y."/>
            <person name="Nishi S."/>
            <person name="Hori S."/>
            <person name="Arai W."/>
            <person name="Tsubouchi T."/>
            <person name="Morono Y."/>
            <person name="Uchiyama I."/>
            <person name="Ito T."/>
            <person name="Fujiyama A."/>
            <person name="Inagaki F."/>
            <person name="Takami H."/>
        </authorList>
    </citation>
    <scope>NUCLEOTIDE SEQUENCE</scope>
    <source>
        <strain evidence="2">Expedition CK06-06</strain>
    </source>
</reference>
<dbReference type="InterPro" id="IPR042185">
    <property type="entry name" value="Serpin_sf_2"/>
</dbReference>
<dbReference type="GO" id="GO:0005615">
    <property type="term" value="C:extracellular space"/>
    <property type="evidence" value="ECO:0007669"/>
    <property type="project" value="InterPro"/>
</dbReference>
<dbReference type="GO" id="GO:0004867">
    <property type="term" value="F:serine-type endopeptidase inhibitor activity"/>
    <property type="evidence" value="ECO:0007669"/>
    <property type="project" value="InterPro"/>
</dbReference>
<gene>
    <name evidence="2" type="ORF">S01H1_44099</name>
</gene>
<accession>X0UGJ8</accession>
<dbReference type="SMART" id="SM00093">
    <property type="entry name" value="SERPIN"/>
    <property type="match status" value="1"/>
</dbReference>
<evidence type="ECO:0000259" key="1">
    <source>
        <dbReference type="SMART" id="SM00093"/>
    </source>
</evidence>
<dbReference type="InterPro" id="IPR042178">
    <property type="entry name" value="Serpin_sf_1"/>
</dbReference>
<name>X0UGJ8_9ZZZZ</name>
<protein>
    <recommendedName>
        <fullName evidence="1">Serpin domain-containing protein</fullName>
    </recommendedName>
</protein>
<dbReference type="InterPro" id="IPR036186">
    <property type="entry name" value="Serpin_sf"/>
</dbReference>
<feature type="domain" description="Serpin" evidence="1">
    <location>
        <begin position="2"/>
        <end position="264"/>
    </location>
</feature>